<evidence type="ECO:0000256" key="4">
    <source>
        <dbReference type="ARBA" id="ARBA00022806"/>
    </source>
</evidence>
<dbReference type="PANTHER" id="PTHR11070:SF59">
    <property type="entry name" value="DNA 3'-5' HELICASE"/>
    <property type="match status" value="1"/>
</dbReference>
<dbReference type="Gene3D" id="1.10.486.10">
    <property type="entry name" value="PCRA, domain 4"/>
    <property type="match status" value="1"/>
</dbReference>
<evidence type="ECO:0000259" key="13">
    <source>
        <dbReference type="PROSITE" id="PS51217"/>
    </source>
</evidence>
<dbReference type="Gene3D" id="3.40.50.300">
    <property type="entry name" value="P-loop containing nucleotide triphosphate hydrolases"/>
    <property type="match status" value="2"/>
</dbReference>
<evidence type="ECO:0000256" key="10">
    <source>
        <dbReference type="PROSITE-ProRule" id="PRU00560"/>
    </source>
</evidence>
<dbReference type="PANTHER" id="PTHR11070">
    <property type="entry name" value="UVRD / RECB / PCRA DNA HELICASE FAMILY MEMBER"/>
    <property type="match status" value="1"/>
</dbReference>
<evidence type="ECO:0000256" key="5">
    <source>
        <dbReference type="ARBA" id="ARBA00022840"/>
    </source>
</evidence>
<feature type="domain" description="UvrD-like helicase C-terminal" evidence="13">
    <location>
        <begin position="496"/>
        <end position="775"/>
    </location>
</feature>
<dbReference type="SUPFAM" id="SSF52540">
    <property type="entry name" value="P-loop containing nucleoside triphosphate hydrolases"/>
    <property type="match status" value="1"/>
</dbReference>
<dbReference type="EMBL" id="JADUNO010000002">
    <property type="protein sequence ID" value="MBH1638065.1"/>
    <property type="molecule type" value="Genomic_DNA"/>
</dbReference>
<dbReference type="Proteomes" id="UP000616785">
    <property type="component" value="Unassembled WGS sequence"/>
</dbReference>
<keyword evidence="6" id="KW-0413">Isomerase</keyword>
<accession>A0AA40XYC2</accession>
<reference evidence="14" key="1">
    <citation type="submission" date="2020-11" db="EMBL/GenBank/DDBJ databases">
        <title>Enhanced detection system for hospital associated transmission using whole genome sequencing surveillance.</title>
        <authorList>
            <person name="Harrison L.H."/>
            <person name="Van Tyne D."/>
            <person name="Marsh J.W."/>
            <person name="Griffith M.P."/>
            <person name="Snyder D.J."/>
            <person name="Cooper V.S."/>
            <person name="Mustapha M."/>
        </authorList>
    </citation>
    <scope>NUCLEOTIDE SEQUENCE</scope>
    <source>
        <strain evidence="14">STEN00092</strain>
    </source>
</reference>
<name>A0AA40XYC2_STEMA</name>
<evidence type="ECO:0000256" key="2">
    <source>
        <dbReference type="ARBA" id="ARBA00022741"/>
    </source>
</evidence>
<comment type="catalytic activity">
    <reaction evidence="7">
        <text>Couples ATP hydrolysis with the unwinding of duplex DNA by translocating in the 3'-5' direction.</text>
        <dbReference type="EC" id="5.6.2.4"/>
    </reaction>
</comment>
<comment type="catalytic activity">
    <reaction evidence="9">
        <text>ATP + H2O = ADP + phosphate + H(+)</text>
        <dbReference type="Rhea" id="RHEA:13065"/>
        <dbReference type="ChEBI" id="CHEBI:15377"/>
        <dbReference type="ChEBI" id="CHEBI:15378"/>
        <dbReference type="ChEBI" id="CHEBI:30616"/>
        <dbReference type="ChEBI" id="CHEBI:43474"/>
        <dbReference type="ChEBI" id="CHEBI:456216"/>
        <dbReference type="EC" id="5.6.2.4"/>
    </reaction>
</comment>
<feature type="binding site" evidence="10">
    <location>
        <begin position="216"/>
        <end position="223"/>
    </location>
    <ligand>
        <name>ATP</name>
        <dbReference type="ChEBI" id="CHEBI:30616"/>
    </ligand>
</feature>
<dbReference type="Pfam" id="PF00580">
    <property type="entry name" value="UvrD-helicase"/>
    <property type="match status" value="1"/>
</dbReference>
<evidence type="ECO:0000256" key="6">
    <source>
        <dbReference type="ARBA" id="ARBA00023235"/>
    </source>
</evidence>
<dbReference type="InterPro" id="IPR000212">
    <property type="entry name" value="DNA_helicase_UvrD/REP"/>
</dbReference>
<dbReference type="Pfam" id="PF13361">
    <property type="entry name" value="UvrD_C"/>
    <property type="match status" value="2"/>
</dbReference>
<evidence type="ECO:0000313" key="15">
    <source>
        <dbReference type="Proteomes" id="UP000616785"/>
    </source>
</evidence>
<dbReference type="InterPro" id="IPR014017">
    <property type="entry name" value="DNA_helicase_UvrD-like_C"/>
</dbReference>
<keyword evidence="2 10" id="KW-0547">Nucleotide-binding</keyword>
<dbReference type="GO" id="GO:0043138">
    <property type="term" value="F:3'-5' DNA helicase activity"/>
    <property type="evidence" value="ECO:0007669"/>
    <property type="project" value="UniProtKB-EC"/>
</dbReference>
<evidence type="ECO:0000256" key="7">
    <source>
        <dbReference type="ARBA" id="ARBA00034617"/>
    </source>
</evidence>
<dbReference type="CDD" id="cd17932">
    <property type="entry name" value="DEXQc_UvrD"/>
    <property type="match status" value="1"/>
</dbReference>
<protein>
    <recommendedName>
        <fullName evidence="8">DNA 3'-5' helicase</fullName>
        <ecNumber evidence="8">5.6.2.4</ecNumber>
    </recommendedName>
</protein>
<dbReference type="PROSITE" id="PS51198">
    <property type="entry name" value="UVRD_HELICASE_ATP_BIND"/>
    <property type="match status" value="1"/>
</dbReference>
<dbReference type="GO" id="GO:0005829">
    <property type="term" value="C:cytosol"/>
    <property type="evidence" value="ECO:0007669"/>
    <property type="project" value="TreeGrafter"/>
</dbReference>
<keyword evidence="4 10" id="KW-0347">Helicase</keyword>
<keyword evidence="3 10" id="KW-0378">Hydrolase</keyword>
<dbReference type="InterPro" id="IPR027417">
    <property type="entry name" value="P-loop_NTPase"/>
</dbReference>
<evidence type="ECO:0000259" key="12">
    <source>
        <dbReference type="PROSITE" id="PS51198"/>
    </source>
</evidence>
<comment type="similarity">
    <text evidence="1">Belongs to the helicase family. UvrD subfamily.</text>
</comment>
<evidence type="ECO:0000313" key="14">
    <source>
        <dbReference type="EMBL" id="MBH1638065.1"/>
    </source>
</evidence>
<dbReference type="PROSITE" id="PS51217">
    <property type="entry name" value="UVRD_HELICASE_CTER"/>
    <property type="match status" value="1"/>
</dbReference>
<dbReference type="InterPro" id="IPR038726">
    <property type="entry name" value="PDDEXK_AddAB-type"/>
</dbReference>
<evidence type="ECO:0000256" key="9">
    <source>
        <dbReference type="ARBA" id="ARBA00048988"/>
    </source>
</evidence>
<dbReference type="GO" id="GO:0016787">
    <property type="term" value="F:hydrolase activity"/>
    <property type="evidence" value="ECO:0007669"/>
    <property type="project" value="UniProtKB-UniRule"/>
</dbReference>
<evidence type="ECO:0000256" key="11">
    <source>
        <dbReference type="SAM" id="MobiDB-lite"/>
    </source>
</evidence>
<proteinExistence type="inferred from homology"/>
<dbReference type="InterPro" id="IPR010359">
    <property type="entry name" value="IrrE_HExxH"/>
</dbReference>
<evidence type="ECO:0000256" key="3">
    <source>
        <dbReference type="ARBA" id="ARBA00022801"/>
    </source>
</evidence>
<keyword evidence="5 10" id="KW-0067">ATP-binding</keyword>
<dbReference type="GO" id="GO:0033202">
    <property type="term" value="C:DNA helicase complex"/>
    <property type="evidence" value="ECO:0007669"/>
    <property type="project" value="TreeGrafter"/>
</dbReference>
<comment type="caution">
    <text evidence="14">The sequence shown here is derived from an EMBL/GenBank/DDBJ whole genome shotgun (WGS) entry which is preliminary data.</text>
</comment>
<dbReference type="GO" id="GO:0005524">
    <property type="term" value="F:ATP binding"/>
    <property type="evidence" value="ECO:0007669"/>
    <property type="project" value="UniProtKB-UniRule"/>
</dbReference>
<evidence type="ECO:0000256" key="1">
    <source>
        <dbReference type="ARBA" id="ARBA00009922"/>
    </source>
</evidence>
<dbReference type="Pfam" id="PF12705">
    <property type="entry name" value="PDDEXK_1"/>
    <property type="match status" value="1"/>
</dbReference>
<feature type="region of interest" description="Disordered" evidence="11">
    <location>
        <begin position="794"/>
        <end position="821"/>
    </location>
</feature>
<dbReference type="EC" id="5.6.2.4" evidence="8"/>
<gene>
    <name evidence="14" type="ORF">I5U57_01220</name>
</gene>
<dbReference type="GO" id="GO:0003677">
    <property type="term" value="F:DNA binding"/>
    <property type="evidence" value="ECO:0007669"/>
    <property type="project" value="InterPro"/>
</dbReference>
<dbReference type="InterPro" id="IPR013986">
    <property type="entry name" value="DExx_box_DNA_helicase_dom_sf"/>
</dbReference>
<dbReference type="AlphaFoldDB" id="A0AA40XYC2"/>
<dbReference type="GO" id="GO:0000725">
    <property type="term" value="P:recombinational repair"/>
    <property type="evidence" value="ECO:0007669"/>
    <property type="project" value="TreeGrafter"/>
</dbReference>
<evidence type="ECO:0000256" key="8">
    <source>
        <dbReference type="ARBA" id="ARBA00034808"/>
    </source>
</evidence>
<organism evidence="14 15">
    <name type="scientific">Stenotrophomonas maltophilia</name>
    <name type="common">Pseudomonas maltophilia</name>
    <name type="synonym">Xanthomonas maltophilia</name>
    <dbReference type="NCBI Taxonomy" id="40324"/>
    <lineage>
        <taxon>Bacteria</taxon>
        <taxon>Pseudomonadati</taxon>
        <taxon>Pseudomonadota</taxon>
        <taxon>Gammaproteobacteria</taxon>
        <taxon>Lysobacterales</taxon>
        <taxon>Lysobacteraceae</taxon>
        <taxon>Stenotrophomonas</taxon>
        <taxon>Stenotrophomonas maltophilia group</taxon>
    </lineage>
</organism>
<sequence>MDGIELGRREAARLHAELTSSGVDPWNLRELVQACAARKMLDIEAAAKGAAILGGARAALIPAADLIVHEPCDTDFDFAFLIAHELGHAELGDDRPEDEPAMFDALRPAEPAAIGLDRVVDYGRRQRREVQMDLFARELLLPRPWVRTLHIDQRLTASDIADRIGAPFEVVAQQLLDALLLPVVPEEVVNDPGERPLNADQRAAAEHQEGPYLLEAGPGTGKTRTLVGRIEHLLHKGVDPRRILVLTFSNKAAGELSTRIARLDAQAAAAIWIGTFHAFGLDLVRRFHREMGLPSEPRLLDRTEGVELVESEVPRLGLVHYRNLVDPTDIIADVLSAISRAKDEAVDANRYRVLADAMQASARGDQMRAQAAEKAVEVAKVYEFYERVKLERAAVDFGDLVLRPVQLLEENKAVRDTLQGTYDHILVDEYQDVNRSSVRLLTALSGERGNVWAVGDARQSIYRFRGASSYNLDRFGAEDFPGGKRGRLSENYRSFGTLVTAASAFAADMIAAPDGARLVPTRGEGAHCPQMRRVETGPQETVAIVDAIKEMKAAGYAYRDQVVLCTGNEKLASHGRALEQLGIPVLFLGSLFERSEVKDMLSLVSLLVDRRAMGLLRLGCLPQFSMSLADVARVIRHARESDWAPGQWRNAAADVPDMSDHGRAALTALAAALDGFDADSDPWRVIAAVLLDRTRLAAELNRSVAIEGRAKGIGIWQLMNFIRVQPRGQGLPITRALERIRRLVRLGDDRDLRQLPAAAQHLDAVRIMTIHGAKGLEFPVVHLPGMNVSTLPRSFQTPRCAPPEGMVEGARGSADDEPRREHEKEQECLFYVAITRARDRLFFYAASVNAAGSRRGLSSYIERIASTIDTLQITPSGPAPQSVTEDPVDMVYAAEMTVADSDIGLYGRCPRRYFYTRLLQIGGKRVQSPFLQMHDAVRNAVQACAESGQEGSEFIAEQIASSFAISGLGNHGYAVDYHGLAQGMVEFFVASRTGHAAQPPVTLSLDLDGEQLVITPDEILASPDGQQLYRRVRTGHARKDDEKDPAHLAFVLAVKAAAPSARVEVISLADQTVVPIEPTPRQLANARGKVAKTLQDVRSGEFDAKPSTFTCPSCPAFFVCGEVPPGPLTIDC</sequence>
<dbReference type="Pfam" id="PF06114">
    <property type="entry name" value="Peptidase_M78"/>
    <property type="match status" value="1"/>
</dbReference>
<dbReference type="Gene3D" id="1.10.10.160">
    <property type="match status" value="1"/>
</dbReference>
<dbReference type="InterPro" id="IPR014016">
    <property type="entry name" value="UvrD-like_ATP-bd"/>
</dbReference>
<feature type="domain" description="UvrD-like helicase ATP-binding" evidence="12">
    <location>
        <begin position="195"/>
        <end position="495"/>
    </location>
</feature>